<feature type="domain" description="EDR1/CTR1/ARMC3-like peptidase-like" evidence="1">
    <location>
        <begin position="107"/>
        <end position="160"/>
    </location>
</feature>
<dbReference type="AlphaFoldDB" id="A0AAV1WUL9"/>
<evidence type="ECO:0000259" key="1">
    <source>
        <dbReference type="Pfam" id="PF14381"/>
    </source>
</evidence>
<sequence length="164" mass="18381">MVANHHDHNRSNETPTFYSFVASQSSSIDYNRTRSNQNLAASPTNLSTPSGTSFPPTTVANQKDYLSSQEEFQVQLVLAISASNSDSHYDQRLGSHQIDSRRNGYGHVDGPVKDANLILARWTERSTRLRTSRNTIVLPFGYINIGLSRHCALCSCFLANRFTW</sequence>
<dbReference type="InterPro" id="IPR055164">
    <property type="entry name" value="EDR1/CTR1/ARMC3-like_pept-like"/>
</dbReference>
<reference evidence="2 3" key="1">
    <citation type="submission" date="2024-03" db="EMBL/GenBank/DDBJ databases">
        <authorList>
            <person name="Martinez-Hernandez J."/>
        </authorList>
    </citation>
    <scope>NUCLEOTIDE SEQUENCE [LARGE SCALE GENOMIC DNA]</scope>
</reference>
<dbReference type="Pfam" id="PF14381">
    <property type="entry name" value="EDR1_CTR1_ARMC3_pept"/>
    <property type="match status" value="1"/>
</dbReference>
<evidence type="ECO:0000313" key="3">
    <source>
        <dbReference type="Proteomes" id="UP001497480"/>
    </source>
</evidence>
<accession>A0AAV1WUL9</accession>
<organism evidence="2 3">
    <name type="scientific">Lupinus luteus</name>
    <name type="common">European yellow lupine</name>
    <dbReference type="NCBI Taxonomy" id="3873"/>
    <lineage>
        <taxon>Eukaryota</taxon>
        <taxon>Viridiplantae</taxon>
        <taxon>Streptophyta</taxon>
        <taxon>Embryophyta</taxon>
        <taxon>Tracheophyta</taxon>
        <taxon>Spermatophyta</taxon>
        <taxon>Magnoliopsida</taxon>
        <taxon>eudicotyledons</taxon>
        <taxon>Gunneridae</taxon>
        <taxon>Pentapetalae</taxon>
        <taxon>rosids</taxon>
        <taxon>fabids</taxon>
        <taxon>Fabales</taxon>
        <taxon>Fabaceae</taxon>
        <taxon>Papilionoideae</taxon>
        <taxon>50 kb inversion clade</taxon>
        <taxon>genistoids sensu lato</taxon>
        <taxon>core genistoids</taxon>
        <taxon>Genisteae</taxon>
        <taxon>Lupinus</taxon>
    </lineage>
</organism>
<protein>
    <recommendedName>
        <fullName evidence="1">EDR1/CTR1/ARMC3-like peptidase-like domain-containing protein</fullName>
    </recommendedName>
</protein>
<proteinExistence type="predicted"/>
<gene>
    <name evidence="2" type="ORF">LLUT_LOCUS14120</name>
</gene>
<evidence type="ECO:0000313" key="2">
    <source>
        <dbReference type="EMBL" id="CAL0313060.1"/>
    </source>
</evidence>
<dbReference type="Proteomes" id="UP001497480">
    <property type="component" value="Unassembled WGS sequence"/>
</dbReference>
<dbReference type="EMBL" id="CAXHTB010000009">
    <property type="protein sequence ID" value="CAL0313060.1"/>
    <property type="molecule type" value="Genomic_DNA"/>
</dbReference>
<name>A0AAV1WUL9_LUPLU</name>
<comment type="caution">
    <text evidence="2">The sequence shown here is derived from an EMBL/GenBank/DDBJ whole genome shotgun (WGS) entry which is preliminary data.</text>
</comment>
<keyword evidence="3" id="KW-1185">Reference proteome</keyword>